<feature type="signal peptide" evidence="1">
    <location>
        <begin position="1"/>
        <end position="23"/>
    </location>
</feature>
<sequence length="382" mass="41624">MLTRRLALLAGLAPIATPMVARAQQRSIPGLAGTQVWSVYDVGSTGYVEASAIADAMGRAFGTRVRLQPSGTSIGRVLPLKQKRASHGWLANELYFAVEGLYEYATPEWGPQDFRTLMGRKNAFSVVATKESGITKPEDLRGKRLAYVPANSSVNIKIEPILAFAGLTLNDVRVVQFPSYAASLRALIEGRADCAGAAPNAAVLRELEASPRGIAWVQLDPTNREGWAKAQRAVPFVEPFAETVGAGLSEQNPANVMGYRYPMITVNADAPDAEVYALMKAIGETFDLYKDVNPIMPRWAMNLAATPPMDAAFHNGAIRYLREAGIWNDTIGQWQDRTLGRQKALQSAWAEFLPDARGRNLSEADFTAAWSEKRNAAIARLS</sequence>
<dbReference type="RefSeq" id="WP_301587919.1">
    <property type="nucleotide sequence ID" value="NZ_JAPFQI010000001.1"/>
</dbReference>
<gene>
    <name evidence="2" type="ORF">OF850_01630</name>
</gene>
<comment type="caution">
    <text evidence="2">The sequence shown here is derived from an EMBL/GenBank/DDBJ whole genome shotgun (WGS) entry which is preliminary data.</text>
</comment>
<accession>A0ABT3NQ82</accession>
<dbReference type="NCBIfam" id="TIGR02122">
    <property type="entry name" value="TRAP_TAXI"/>
    <property type="match status" value="1"/>
</dbReference>
<dbReference type="Gene3D" id="3.40.190.10">
    <property type="entry name" value="Periplasmic binding protein-like II"/>
    <property type="match status" value="2"/>
</dbReference>
<protein>
    <submittedName>
        <fullName evidence="2">TAXI family TRAP transporter solute-binding subunit</fullName>
    </submittedName>
</protein>
<keyword evidence="3" id="KW-1185">Reference proteome</keyword>
<feature type="chain" id="PRO_5046429124" evidence="1">
    <location>
        <begin position="24"/>
        <end position="382"/>
    </location>
</feature>
<evidence type="ECO:0000256" key="1">
    <source>
        <dbReference type="SAM" id="SignalP"/>
    </source>
</evidence>
<dbReference type="Pfam" id="PF16868">
    <property type="entry name" value="NMT1_3"/>
    <property type="match status" value="1"/>
</dbReference>
<keyword evidence="1" id="KW-0732">Signal</keyword>
<organism evidence="2 3">
    <name type="scientific">Sabulicella glaciei</name>
    <dbReference type="NCBI Taxonomy" id="2984948"/>
    <lineage>
        <taxon>Bacteria</taxon>
        <taxon>Pseudomonadati</taxon>
        <taxon>Pseudomonadota</taxon>
        <taxon>Alphaproteobacteria</taxon>
        <taxon>Acetobacterales</taxon>
        <taxon>Acetobacteraceae</taxon>
        <taxon>Sabulicella</taxon>
    </lineage>
</organism>
<dbReference type="SUPFAM" id="SSF53850">
    <property type="entry name" value="Periplasmic binding protein-like II"/>
    <property type="match status" value="1"/>
</dbReference>
<reference evidence="2 3" key="1">
    <citation type="submission" date="2022-10" db="EMBL/GenBank/DDBJ databases">
        <title>Roseococcus glaciei nov., sp. nov., isolated from glacier.</title>
        <authorList>
            <person name="Liu Q."/>
            <person name="Xin Y.-H."/>
        </authorList>
    </citation>
    <scope>NUCLEOTIDE SEQUENCE [LARGE SCALE GENOMIC DNA]</scope>
    <source>
        <strain evidence="2 3">MDT2-1-1</strain>
    </source>
</reference>
<evidence type="ECO:0000313" key="3">
    <source>
        <dbReference type="Proteomes" id="UP001526430"/>
    </source>
</evidence>
<name>A0ABT3NQ82_9PROT</name>
<dbReference type="InterPro" id="IPR011852">
    <property type="entry name" value="TRAP_TAXI"/>
</dbReference>
<evidence type="ECO:0000313" key="2">
    <source>
        <dbReference type="EMBL" id="MCW8084315.1"/>
    </source>
</evidence>
<proteinExistence type="predicted"/>
<dbReference type="EMBL" id="JAPFQI010000001">
    <property type="protein sequence ID" value="MCW8084315.1"/>
    <property type="molecule type" value="Genomic_DNA"/>
</dbReference>
<dbReference type="Proteomes" id="UP001526430">
    <property type="component" value="Unassembled WGS sequence"/>
</dbReference>